<feature type="domain" description="Secretion system C-terminal sorting" evidence="14">
    <location>
        <begin position="808"/>
        <end position="881"/>
    </location>
</feature>
<comment type="subcellular location">
    <subcellularLocation>
        <location evidence="2">Secreted</location>
    </subcellularLocation>
</comment>
<feature type="domain" description="PA" evidence="13">
    <location>
        <begin position="465"/>
        <end position="545"/>
    </location>
</feature>
<evidence type="ECO:0000256" key="10">
    <source>
        <dbReference type="ARBA" id="ARBA00023049"/>
    </source>
</evidence>
<dbReference type="Proteomes" id="UP001595885">
    <property type="component" value="Unassembled WGS sequence"/>
</dbReference>
<dbReference type="CDD" id="cd04818">
    <property type="entry name" value="PA_subtilisin_1"/>
    <property type="match status" value="1"/>
</dbReference>
<evidence type="ECO:0000313" key="15">
    <source>
        <dbReference type="EMBL" id="MFC4741045.1"/>
    </source>
</evidence>
<organism evidence="15 16">
    <name type="scientific">Flavobacterium ponti</name>
    <dbReference type="NCBI Taxonomy" id="665133"/>
    <lineage>
        <taxon>Bacteria</taxon>
        <taxon>Pseudomonadati</taxon>
        <taxon>Bacteroidota</taxon>
        <taxon>Flavobacteriia</taxon>
        <taxon>Flavobacteriales</taxon>
        <taxon>Flavobacteriaceae</taxon>
        <taxon>Flavobacterium</taxon>
    </lineage>
</organism>
<evidence type="ECO:0000256" key="3">
    <source>
        <dbReference type="ARBA" id="ARBA00006006"/>
    </source>
</evidence>
<keyword evidence="4" id="KW-0964">Secreted</keyword>
<dbReference type="NCBIfam" id="TIGR04183">
    <property type="entry name" value="Por_Secre_tail"/>
    <property type="match status" value="1"/>
</dbReference>
<keyword evidence="9" id="KW-0862">Zinc</keyword>
<keyword evidence="5" id="KW-0645">Protease</keyword>
<evidence type="ECO:0000256" key="5">
    <source>
        <dbReference type="ARBA" id="ARBA00022670"/>
    </source>
</evidence>
<comment type="caution">
    <text evidence="15">The sequence shown here is derived from an EMBL/GenBank/DDBJ whole genome shotgun (WGS) entry which is preliminary data.</text>
</comment>
<dbReference type="Gene3D" id="1.10.390.10">
    <property type="entry name" value="Neutral Protease Domain 2"/>
    <property type="match status" value="1"/>
</dbReference>
<keyword evidence="16" id="KW-1185">Reference proteome</keyword>
<gene>
    <name evidence="15" type="ORF">ACFO3U_13665</name>
</gene>
<dbReference type="PRINTS" id="PR00999">
    <property type="entry name" value="FUNGALYSIN"/>
</dbReference>
<dbReference type="InterPro" id="IPR046450">
    <property type="entry name" value="PA_dom_sf"/>
</dbReference>
<dbReference type="InterPro" id="IPR026444">
    <property type="entry name" value="Secre_tail"/>
</dbReference>
<accession>A0ABV9P9C7</accession>
<dbReference type="EMBL" id="JBHSGW010000028">
    <property type="protein sequence ID" value="MFC4741045.1"/>
    <property type="molecule type" value="Genomic_DNA"/>
</dbReference>
<proteinExistence type="inferred from homology"/>
<dbReference type="SUPFAM" id="SSF52025">
    <property type="entry name" value="PA domain"/>
    <property type="match status" value="1"/>
</dbReference>
<evidence type="ECO:0000256" key="7">
    <source>
        <dbReference type="ARBA" id="ARBA00022729"/>
    </source>
</evidence>
<dbReference type="InterPro" id="IPR050371">
    <property type="entry name" value="Fungal_virulence_M36"/>
</dbReference>
<evidence type="ECO:0000259" key="13">
    <source>
        <dbReference type="Pfam" id="PF02225"/>
    </source>
</evidence>
<comment type="similarity">
    <text evidence="3">Belongs to the peptidase M36 family.</text>
</comment>
<keyword evidence="8" id="KW-0378">Hydrolase</keyword>
<evidence type="ECO:0000256" key="12">
    <source>
        <dbReference type="SAM" id="SignalP"/>
    </source>
</evidence>
<dbReference type="Gene3D" id="3.50.30.30">
    <property type="match status" value="1"/>
</dbReference>
<evidence type="ECO:0000256" key="11">
    <source>
        <dbReference type="ARBA" id="ARBA00023145"/>
    </source>
</evidence>
<dbReference type="Pfam" id="PF18962">
    <property type="entry name" value="Por_Secre_tail"/>
    <property type="match status" value="1"/>
</dbReference>
<keyword evidence="7 12" id="KW-0732">Signal</keyword>
<dbReference type="NCBIfam" id="NF038113">
    <property type="entry name" value="T9SSA_dep_M36"/>
    <property type="match status" value="1"/>
</dbReference>
<dbReference type="Pfam" id="PF02225">
    <property type="entry name" value="PA"/>
    <property type="match status" value="1"/>
</dbReference>
<dbReference type="Gene3D" id="3.10.170.10">
    <property type="match status" value="1"/>
</dbReference>
<dbReference type="PANTHER" id="PTHR33478">
    <property type="entry name" value="EXTRACELLULAR METALLOPROTEINASE MEP"/>
    <property type="match status" value="1"/>
</dbReference>
<evidence type="ECO:0000256" key="6">
    <source>
        <dbReference type="ARBA" id="ARBA00022723"/>
    </source>
</evidence>
<name>A0ABV9P9C7_9FLAO</name>
<dbReference type="Pfam" id="PF02128">
    <property type="entry name" value="Peptidase_M36"/>
    <property type="match status" value="1"/>
</dbReference>
<evidence type="ECO:0000256" key="1">
    <source>
        <dbReference type="ARBA" id="ARBA00001947"/>
    </source>
</evidence>
<evidence type="ECO:0000256" key="9">
    <source>
        <dbReference type="ARBA" id="ARBA00022833"/>
    </source>
</evidence>
<keyword evidence="6" id="KW-0479">Metal-binding</keyword>
<dbReference type="InterPro" id="IPR003137">
    <property type="entry name" value="PA_domain"/>
</dbReference>
<dbReference type="RefSeq" id="WP_379743614.1">
    <property type="nucleotide sequence ID" value="NZ_JBHSGW010000028.1"/>
</dbReference>
<dbReference type="PANTHER" id="PTHR33478:SF1">
    <property type="entry name" value="EXTRACELLULAR METALLOPROTEINASE MEP"/>
    <property type="match status" value="1"/>
</dbReference>
<keyword evidence="11" id="KW-0865">Zymogen</keyword>
<reference evidence="16" key="1">
    <citation type="journal article" date="2019" name="Int. J. Syst. Evol. Microbiol.">
        <title>The Global Catalogue of Microorganisms (GCM) 10K type strain sequencing project: providing services to taxonomists for standard genome sequencing and annotation.</title>
        <authorList>
            <consortium name="The Broad Institute Genomics Platform"/>
            <consortium name="The Broad Institute Genome Sequencing Center for Infectious Disease"/>
            <person name="Wu L."/>
            <person name="Ma J."/>
        </authorList>
    </citation>
    <scope>NUCLEOTIDE SEQUENCE [LARGE SCALE GENOMIC DNA]</scope>
    <source>
        <strain evidence="16">CCUG 50349</strain>
    </source>
</reference>
<feature type="chain" id="PRO_5045770722" evidence="12">
    <location>
        <begin position="19"/>
        <end position="882"/>
    </location>
</feature>
<dbReference type="CDD" id="cd09596">
    <property type="entry name" value="M36"/>
    <property type="match status" value="1"/>
</dbReference>
<evidence type="ECO:0000256" key="4">
    <source>
        <dbReference type="ARBA" id="ARBA00022525"/>
    </source>
</evidence>
<evidence type="ECO:0000256" key="8">
    <source>
        <dbReference type="ARBA" id="ARBA00022801"/>
    </source>
</evidence>
<keyword evidence="10" id="KW-0482">Metalloprotease</keyword>
<sequence length="882" mass="96333">MKKSLLLLFLFTISLGFSQEPIAKIQEYLTKNKTKFELTNQDISDWTIESKTNSDATKIDNYFIKQRHQGIEVFQSNSNVWIKNGEVINALLAFVPNLSQKVNAISPSVTVLDALSNARQLVNDNSVNSQIIETISANEFKLSNGNQIDSPVLAELVYQFNEEDKTVRLAWDLNFYSQDSNHLWSIRIDAITNQLLEKHDWVISCTFGDANHKNHNHQKEFFFSKLGFNEFNNTILNPQSGSYRVIPYNYESPNHITRQLIANPHNTTASPYGWHDVNGVAGNEFTDTRGNNVYAQEDADGNNGTGASPSGGAGLLFDFPYGGTGVQPATYLDAATTNLFYMNNIMHDVWYQYGFNEINGNFQKNNYGKGGITSFLGDAVFADSQDGSSTNNANFSTPVDGANPRMQMFLWTYGPTPKYLTINSPSAIAGDYTVANNTFSPGNVPLPAAPGLTSDFVLYQDATGVNEACTAATNAAQLNGKIAVIKRGNCDFVLKVKNAQLAGAVAVIMLNNDTANPNTLVGMSGSDATITIPAIFATYNQGQAILAQMSSGTVNGTIKNDVVSFVNTDGDFDNVVIAHEYGHGISTRLAGGPSNSSCLSNYEAMGEGWSDWYGLMMQLKAGDVGTDPKTIGTFVAGQSVNGGGIRQYPYSTDMAINPLTFIDSNEPIPTDPSNTGYRYVIGEFWATTLWDLTWAYINKYGFDPNIYNGTGGNNKVMQLVLDGLKLQPCNPGIVAGRNALIAADQATTGGQDYCLIWEVFARRGVGVNASSGSNNNPNDQIQDFTEPSPGPNCVLQASYFDNDDMIKVFPNPSNGLLNIAIAKYNGKLNIELYDINGRKVFSQNMNDFNAEKTINLQSIQSGIYLLKLDGDDLSYTKKLIIN</sequence>
<evidence type="ECO:0000256" key="2">
    <source>
        <dbReference type="ARBA" id="ARBA00004613"/>
    </source>
</evidence>
<dbReference type="InterPro" id="IPR027268">
    <property type="entry name" value="Peptidase_M4/M1_CTD_sf"/>
</dbReference>
<feature type="signal peptide" evidence="12">
    <location>
        <begin position="1"/>
        <end position="18"/>
    </location>
</feature>
<evidence type="ECO:0000313" key="16">
    <source>
        <dbReference type="Proteomes" id="UP001595885"/>
    </source>
</evidence>
<dbReference type="SUPFAM" id="SSF55486">
    <property type="entry name" value="Metalloproteases ('zincins'), catalytic domain"/>
    <property type="match status" value="1"/>
</dbReference>
<comment type="cofactor">
    <cofactor evidence="1">
        <name>Zn(2+)</name>
        <dbReference type="ChEBI" id="CHEBI:29105"/>
    </cofactor>
</comment>
<protein>
    <submittedName>
        <fullName evidence="15">T9SS-dependent M36 family metallopeptidase</fullName>
    </submittedName>
</protein>
<evidence type="ECO:0000259" key="14">
    <source>
        <dbReference type="Pfam" id="PF18962"/>
    </source>
</evidence>
<dbReference type="InterPro" id="IPR001842">
    <property type="entry name" value="Peptidase_M36"/>
</dbReference>